<feature type="compositionally biased region" description="Polar residues" evidence="6">
    <location>
        <begin position="1"/>
        <end position="10"/>
    </location>
</feature>
<evidence type="ECO:0000256" key="3">
    <source>
        <dbReference type="ARBA" id="ARBA00022692"/>
    </source>
</evidence>
<dbReference type="OrthoDB" id="1932397at2759"/>
<accession>A0A7J7MSB7</accession>
<protein>
    <submittedName>
        <fullName evidence="8">Uncharacterized protein</fullName>
    </submittedName>
</protein>
<dbReference type="GO" id="GO:0016020">
    <property type="term" value="C:membrane"/>
    <property type="evidence" value="ECO:0007669"/>
    <property type="project" value="UniProtKB-SubCell"/>
</dbReference>
<feature type="transmembrane region" description="Helical" evidence="7">
    <location>
        <begin position="235"/>
        <end position="255"/>
    </location>
</feature>
<keyword evidence="5 7" id="KW-0472">Membrane</keyword>
<comment type="subcellular location">
    <subcellularLocation>
        <location evidence="1">Membrane</location>
    </subcellularLocation>
</comment>
<keyword evidence="4 7" id="KW-1133">Transmembrane helix</keyword>
<proteinExistence type="inferred from homology"/>
<evidence type="ECO:0000256" key="2">
    <source>
        <dbReference type="ARBA" id="ARBA00009074"/>
    </source>
</evidence>
<name>A0A7J7MSB7_9MAGN</name>
<dbReference type="InterPro" id="IPR007749">
    <property type="entry name" value="DUF677"/>
</dbReference>
<dbReference type="EMBL" id="JACGCM010001259">
    <property type="protein sequence ID" value="KAF6157795.1"/>
    <property type="molecule type" value="Genomic_DNA"/>
</dbReference>
<evidence type="ECO:0000256" key="6">
    <source>
        <dbReference type="SAM" id="MobiDB-lite"/>
    </source>
</evidence>
<dbReference type="PANTHER" id="PTHR31113">
    <property type="entry name" value="UPF0496 PROTEIN 3-RELATED"/>
    <property type="match status" value="1"/>
</dbReference>
<evidence type="ECO:0000313" key="9">
    <source>
        <dbReference type="Proteomes" id="UP000541444"/>
    </source>
</evidence>
<evidence type="ECO:0000256" key="5">
    <source>
        <dbReference type="ARBA" id="ARBA00023136"/>
    </source>
</evidence>
<keyword evidence="3 7" id="KW-0812">Transmembrane</keyword>
<organism evidence="8 9">
    <name type="scientific">Kingdonia uniflora</name>
    <dbReference type="NCBI Taxonomy" id="39325"/>
    <lineage>
        <taxon>Eukaryota</taxon>
        <taxon>Viridiplantae</taxon>
        <taxon>Streptophyta</taxon>
        <taxon>Embryophyta</taxon>
        <taxon>Tracheophyta</taxon>
        <taxon>Spermatophyta</taxon>
        <taxon>Magnoliopsida</taxon>
        <taxon>Ranunculales</taxon>
        <taxon>Circaeasteraceae</taxon>
        <taxon>Kingdonia</taxon>
    </lineage>
</organism>
<gene>
    <name evidence="8" type="ORF">GIB67_038263</name>
</gene>
<dbReference type="AlphaFoldDB" id="A0A7J7MSB7"/>
<evidence type="ECO:0000256" key="7">
    <source>
        <dbReference type="SAM" id="Phobius"/>
    </source>
</evidence>
<evidence type="ECO:0000256" key="4">
    <source>
        <dbReference type="ARBA" id="ARBA00022989"/>
    </source>
</evidence>
<dbReference type="Proteomes" id="UP000541444">
    <property type="component" value="Unassembled WGS sequence"/>
</dbReference>
<comment type="caution">
    <text evidence="8">The sequence shown here is derived from an EMBL/GenBank/DDBJ whole genome shotgun (WGS) entry which is preliminary data.</text>
</comment>
<dbReference type="Pfam" id="PF05055">
    <property type="entry name" value="DUF677"/>
    <property type="match status" value="1"/>
</dbReference>
<sequence length="369" mass="41506">MPGCFNSSSKSPTIQSPHSHSQPSTTSQDTPRSSAQLSPTVNLSREYTLAVQTHSYDEIWSKIHFHDTNTASTSHLVAEVLHPNRQLVTEALRDSKPNSLTSLVSAYFDNSEETSRLCSLLLRSINNARLLYRHIHDILDVLPVDSHLIESQCDRVIDIFVHFDVSHNPFPHPESDNFNQMRECFVELKHQLNTHLSKARRRALLHNRATMGSAVCLIGTTLTLALSAVAIATHALVTLVAGSIFAFVPCSLCPLRHLDHVAELDAAAKGTYVLNNDLDTIDRLVARLHAAVESDKVLIQLGLERGRDRYLIQGVLKQLRKNRLNFDHQLQDLEEHVCLCFATINRTRSLLLQEIHLHQIHTPQEHLKA</sequence>
<feature type="transmembrane region" description="Helical" evidence="7">
    <location>
        <begin position="209"/>
        <end position="229"/>
    </location>
</feature>
<reference evidence="8 9" key="1">
    <citation type="journal article" date="2020" name="IScience">
        <title>Genome Sequencing of the Endangered Kingdonia uniflora (Circaeasteraceae, Ranunculales) Reveals Potential Mechanisms of Evolutionary Specialization.</title>
        <authorList>
            <person name="Sun Y."/>
            <person name="Deng T."/>
            <person name="Zhang A."/>
            <person name="Moore M.J."/>
            <person name="Landis J.B."/>
            <person name="Lin N."/>
            <person name="Zhang H."/>
            <person name="Zhang X."/>
            <person name="Huang J."/>
            <person name="Zhang X."/>
            <person name="Sun H."/>
            <person name="Wang H."/>
        </authorList>
    </citation>
    <scope>NUCLEOTIDE SEQUENCE [LARGE SCALE GENOMIC DNA]</scope>
    <source>
        <strain evidence="8">TB1705</strain>
        <tissue evidence="8">Leaf</tissue>
    </source>
</reference>
<feature type="compositionally biased region" description="Low complexity" evidence="6">
    <location>
        <begin position="11"/>
        <end position="34"/>
    </location>
</feature>
<feature type="region of interest" description="Disordered" evidence="6">
    <location>
        <begin position="1"/>
        <end position="39"/>
    </location>
</feature>
<keyword evidence="9" id="KW-1185">Reference proteome</keyword>
<evidence type="ECO:0000256" key="1">
    <source>
        <dbReference type="ARBA" id="ARBA00004370"/>
    </source>
</evidence>
<comment type="similarity">
    <text evidence="2">Belongs to the UPF0496 family.</text>
</comment>
<evidence type="ECO:0000313" key="8">
    <source>
        <dbReference type="EMBL" id="KAF6157795.1"/>
    </source>
</evidence>
<dbReference type="PANTHER" id="PTHR31113:SF5">
    <property type="entry name" value="OS04G0405700 PROTEIN"/>
    <property type="match status" value="1"/>
</dbReference>